<dbReference type="PANTHER" id="PTHR23523:SF2">
    <property type="entry name" value="2-NITROIMIDAZOLE TRANSPORTER"/>
    <property type="match status" value="1"/>
</dbReference>
<dbReference type="InterPro" id="IPR036259">
    <property type="entry name" value="MFS_trans_sf"/>
</dbReference>
<feature type="transmembrane region" description="Helical" evidence="1">
    <location>
        <begin position="274"/>
        <end position="293"/>
    </location>
</feature>
<dbReference type="SUPFAM" id="SSF103473">
    <property type="entry name" value="MFS general substrate transporter"/>
    <property type="match status" value="1"/>
</dbReference>
<feature type="transmembrane region" description="Helical" evidence="1">
    <location>
        <begin position="169"/>
        <end position="186"/>
    </location>
</feature>
<dbReference type="Pfam" id="PF07690">
    <property type="entry name" value="MFS_1"/>
    <property type="match status" value="1"/>
</dbReference>
<feature type="transmembrane region" description="Helical" evidence="1">
    <location>
        <begin position="207"/>
        <end position="227"/>
    </location>
</feature>
<dbReference type="Gene3D" id="1.20.1250.20">
    <property type="entry name" value="MFS general substrate transporter like domains"/>
    <property type="match status" value="2"/>
</dbReference>
<dbReference type="EMBL" id="LR134355">
    <property type="protein sequence ID" value="VEG50296.1"/>
    <property type="molecule type" value="Genomic_DNA"/>
</dbReference>
<dbReference type="InterPro" id="IPR052524">
    <property type="entry name" value="MFS_Cyanate_Porter"/>
</dbReference>
<dbReference type="PROSITE" id="PS51257">
    <property type="entry name" value="PROKAR_LIPOPROTEIN"/>
    <property type="match status" value="1"/>
</dbReference>
<feature type="transmembrane region" description="Helical" evidence="1">
    <location>
        <begin position="364"/>
        <end position="385"/>
    </location>
</feature>
<dbReference type="OrthoDB" id="5317164at2"/>
<keyword evidence="1 2" id="KW-0812">Transmembrane</keyword>
<proteinExistence type="predicted"/>
<feature type="transmembrane region" description="Helical" evidence="1">
    <location>
        <begin position="104"/>
        <end position="125"/>
    </location>
</feature>
<gene>
    <name evidence="2" type="primary">yeaN_2</name>
    <name evidence="2" type="ORF">NCTC10485_04614</name>
</gene>
<dbReference type="RefSeq" id="WP_126335847.1">
    <property type="nucleotide sequence ID" value="NZ_AP022604.1"/>
</dbReference>
<feature type="transmembrane region" description="Helical" evidence="1">
    <location>
        <begin position="79"/>
        <end position="98"/>
    </location>
</feature>
<name>A0A448ICW8_MYCCI</name>
<feature type="transmembrane region" description="Helical" evidence="1">
    <location>
        <begin position="333"/>
        <end position="352"/>
    </location>
</feature>
<evidence type="ECO:0000256" key="1">
    <source>
        <dbReference type="SAM" id="Phobius"/>
    </source>
</evidence>
<organism evidence="2 3">
    <name type="scientific">Mycolicibacterium chitae</name>
    <name type="common">Mycobacterium chitae</name>
    <dbReference type="NCBI Taxonomy" id="1792"/>
    <lineage>
        <taxon>Bacteria</taxon>
        <taxon>Bacillati</taxon>
        <taxon>Actinomycetota</taxon>
        <taxon>Actinomycetes</taxon>
        <taxon>Mycobacteriales</taxon>
        <taxon>Mycobacteriaceae</taxon>
        <taxon>Mycolicibacterium</taxon>
    </lineage>
</organism>
<evidence type="ECO:0000313" key="2">
    <source>
        <dbReference type="EMBL" id="VEG50296.1"/>
    </source>
</evidence>
<evidence type="ECO:0000313" key="3">
    <source>
        <dbReference type="Proteomes" id="UP000282551"/>
    </source>
</evidence>
<dbReference type="InterPro" id="IPR011701">
    <property type="entry name" value="MFS"/>
</dbReference>
<feature type="transmembrane region" description="Helical" evidence="1">
    <location>
        <begin position="299"/>
        <end position="321"/>
    </location>
</feature>
<keyword evidence="1" id="KW-1133">Transmembrane helix</keyword>
<reference evidence="2 3" key="1">
    <citation type="submission" date="2018-12" db="EMBL/GenBank/DDBJ databases">
        <authorList>
            <consortium name="Pathogen Informatics"/>
        </authorList>
    </citation>
    <scope>NUCLEOTIDE SEQUENCE [LARGE SCALE GENOMIC DNA]</scope>
    <source>
        <strain evidence="2 3">NCTC10485</strain>
    </source>
</reference>
<dbReference type="GO" id="GO:0022857">
    <property type="term" value="F:transmembrane transporter activity"/>
    <property type="evidence" value="ECO:0007669"/>
    <property type="project" value="InterPro"/>
</dbReference>
<sequence length="393" mass="40439">MSTASRSFGTTALVAISIFGLASCLRPAITAIGPLLPDINATTGLSYGSLGLLGSLPLLLFAVVAPFAAIALRYGGPAAVARWMALTLVVGIVVRSVAGVPGLWVGTVLLAGAIAIGNVLVPVLVRRDYARHAALASGANALVISTFAGLGSGLAIAFTDLTGDWRRTLLLWAVPPALVAGVWFLRREEPGETFLGPQPRRTSQLRSPVAWAVTGFMGLQSLTFYLVVNWMPSIEISRGVATEDAALHLLLYQLVGAPFGLIASWLLHRTGRYLMVTLGVSIPMLVGALGLVLTDGSALLWLLLAAPGSAGALAVALQLMAHHAVDARTAAGLSAMANAGGYLLAAVGPFAAGLLHEWTSSWTPALWVLVVAAVAQLIVAVGAAGPTPNARTS</sequence>
<feature type="transmembrane region" description="Helical" evidence="1">
    <location>
        <begin position="137"/>
        <end position="157"/>
    </location>
</feature>
<dbReference type="PANTHER" id="PTHR23523">
    <property type="match status" value="1"/>
</dbReference>
<feature type="transmembrane region" description="Helical" evidence="1">
    <location>
        <begin position="247"/>
        <end position="267"/>
    </location>
</feature>
<protein>
    <submittedName>
        <fullName evidence="2">Transmembrane transporter</fullName>
    </submittedName>
</protein>
<dbReference type="Proteomes" id="UP000282551">
    <property type="component" value="Chromosome"/>
</dbReference>
<keyword evidence="3" id="KW-1185">Reference proteome</keyword>
<dbReference type="AlphaFoldDB" id="A0A448ICW8"/>
<accession>A0A448ICW8</accession>
<keyword evidence="1" id="KW-0472">Membrane</keyword>
<feature type="transmembrane region" description="Helical" evidence="1">
    <location>
        <begin position="48"/>
        <end position="72"/>
    </location>
</feature>